<dbReference type="Gene3D" id="1.10.287.130">
    <property type="match status" value="1"/>
</dbReference>
<dbReference type="SUPFAM" id="SSF47384">
    <property type="entry name" value="Homodimeric domain of signal transducing histidine kinase"/>
    <property type="match status" value="1"/>
</dbReference>
<keyword evidence="13" id="KW-1133">Transmembrane helix</keyword>
<dbReference type="SMART" id="SM00086">
    <property type="entry name" value="PAC"/>
    <property type="match status" value="3"/>
</dbReference>
<dbReference type="Gene3D" id="3.30.565.10">
    <property type="entry name" value="Histidine kinase-like ATPase, C-terminal domain"/>
    <property type="match status" value="1"/>
</dbReference>
<dbReference type="SMART" id="SM00448">
    <property type="entry name" value="REC"/>
    <property type="match status" value="1"/>
</dbReference>
<accession>A0A1H6FGN4</accession>
<dbReference type="GO" id="GO:0005524">
    <property type="term" value="F:ATP binding"/>
    <property type="evidence" value="ECO:0007669"/>
    <property type="project" value="UniProtKB-KW"/>
</dbReference>
<comment type="catalytic activity">
    <reaction evidence="1">
        <text>ATP + protein L-histidine = ADP + protein N-phospho-L-histidine.</text>
        <dbReference type="EC" id="2.7.13.3"/>
    </reaction>
</comment>
<evidence type="ECO:0000256" key="3">
    <source>
        <dbReference type="ARBA" id="ARBA00012438"/>
    </source>
</evidence>
<dbReference type="InterPro" id="IPR001789">
    <property type="entry name" value="Sig_transdc_resp-reg_receiver"/>
</dbReference>
<dbReference type="GO" id="GO:0000155">
    <property type="term" value="F:phosphorelay sensor kinase activity"/>
    <property type="evidence" value="ECO:0007669"/>
    <property type="project" value="InterPro"/>
</dbReference>
<dbReference type="AlphaFoldDB" id="A0A1H6FGN4"/>
<feature type="domain" description="PAS" evidence="17">
    <location>
        <begin position="480"/>
        <end position="533"/>
    </location>
</feature>
<evidence type="ECO:0000256" key="2">
    <source>
        <dbReference type="ARBA" id="ARBA00004370"/>
    </source>
</evidence>
<dbReference type="Pfam" id="PF08447">
    <property type="entry name" value="PAS_3"/>
    <property type="match status" value="1"/>
</dbReference>
<dbReference type="Gene3D" id="2.10.70.100">
    <property type="match status" value="1"/>
</dbReference>
<dbReference type="SUPFAM" id="SSF55785">
    <property type="entry name" value="PYP-like sensor domain (PAS domain)"/>
    <property type="match status" value="4"/>
</dbReference>
<dbReference type="SMART" id="SM00388">
    <property type="entry name" value="HisKA"/>
    <property type="match status" value="1"/>
</dbReference>
<keyword evidence="11" id="KW-0131">Cell cycle</keyword>
<feature type="domain" description="Response regulatory" evidence="16">
    <location>
        <begin position="870"/>
        <end position="986"/>
    </location>
</feature>
<evidence type="ECO:0000256" key="14">
    <source>
        <dbReference type="SAM" id="SignalP"/>
    </source>
</evidence>
<dbReference type="Proteomes" id="UP000236724">
    <property type="component" value="Unassembled WGS sequence"/>
</dbReference>
<dbReference type="InterPro" id="IPR004358">
    <property type="entry name" value="Sig_transdc_His_kin-like_C"/>
</dbReference>
<dbReference type="EMBL" id="FMSV02000558">
    <property type="protein sequence ID" value="SEH09197.1"/>
    <property type="molecule type" value="Genomic_DNA"/>
</dbReference>
<dbReference type="CDD" id="cd16922">
    <property type="entry name" value="HATPase_EvgS-ArcB-TorS-like"/>
    <property type="match status" value="1"/>
</dbReference>
<dbReference type="FunFam" id="3.30.565.10:FF:000010">
    <property type="entry name" value="Sensor histidine kinase RcsC"/>
    <property type="match status" value="1"/>
</dbReference>
<dbReference type="SMART" id="SM00091">
    <property type="entry name" value="PAS"/>
    <property type="match status" value="4"/>
</dbReference>
<dbReference type="PRINTS" id="PR00344">
    <property type="entry name" value="BCTRLSENSOR"/>
</dbReference>
<dbReference type="Pfam" id="PF02518">
    <property type="entry name" value="HATPase_c"/>
    <property type="match status" value="1"/>
</dbReference>
<dbReference type="CDD" id="cd00082">
    <property type="entry name" value="HisKA"/>
    <property type="match status" value="1"/>
</dbReference>
<evidence type="ECO:0000256" key="4">
    <source>
        <dbReference type="ARBA" id="ARBA00022553"/>
    </source>
</evidence>
<dbReference type="Gene3D" id="3.30.450.20">
    <property type="entry name" value="PAS domain"/>
    <property type="match status" value="4"/>
</dbReference>
<dbReference type="InterPro" id="IPR013656">
    <property type="entry name" value="PAS_4"/>
</dbReference>
<protein>
    <recommendedName>
        <fullName evidence="3">histidine kinase</fullName>
        <ecNumber evidence="3">2.7.13.3</ecNumber>
    </recommendedName>
</protein>
<feature type="domain" description="Histidine kinase" evidence="15">
    <location>
        <begin position="623"/>
        <end position="846"/>
    </location>
</feature>
<dbReference type="OrthoDB" id="9792854at2"/>
<reference evidence="19 21" key="1">
    <citation type="submission" date="2016-10" db="EMBL/GenBank/DDBJ databases">
        <authorList>
            <person name="de Groot N.N."/>
        </authorList>
    </citation>
    <scope>NUCLEOTIDE SEQUENCE [LARGE SCALE GENOMIC DNA]</scope>
    <source>
        <strain evidence="19">MBHS1</strain>
    </source>
</reference>
<keyword evidence="5 19" id="KW-0808">Transferase</keyword>
<dbReference type="Pfam" id="PF00072">
    <property type="entry name" value="Response_reg"/>
    <property type="match status" value="1"/>
</dbReference>
<dbReference type="EMBL" id="FMSV02000561">
    <property type="protein sequence ID" value="SEH09322.1"/>
    <property type="molecule type" value="Genomic_DNA"/>
</dbReference>
<dbReference type="InterPro" id="IPR000014">
    <property type="entry name" value="PAS"/>
</dbReference>
<feature type="domain" description="PAC" evidence="18">
    <location>
        <begin position="427"/>
        <end position="479"/>
    </location>
</feature>
<evidence type="ECO:0000256" key="12">
    <source>
        <dbReference type="PROSITE-ProRule" id="PRU00169"/>
    </source>
</evidence>
<feature type="domain" description="PAC" evidence="18">
    <location>
        <begin position="161"/>
        <end position="213"/>
    </location>
</feature>
<comment type="subcellular location">
    <subcellularLocation>
        <location evidence="2">Membrane</location>
    </subcellularLocation>
</comment>
<dbReference type="PANTHER" id="PTHR43047">
    <property type="entry name" value="TWO-COMPONENT HISTIDINE PROTEIN KINASE"/>
    <property type="match status" value="1"/>
</dbReference>
<keyword evidence="9" id="KW-0902">Two-component regulatory system</keyword>
<evidence type="ECO:0000256" key="9">
    <source>
        <dbReference type="ARBA" id="ARBA00023012"/>
    </source>
</evidence>
<dbReference type="PROSITE" id="PS50112">
    <property type="entry name" value="PAS"/>
    <property type="match status" value="4"/>
</dbReference>
<evidence type="ECO:0000256" key="11">
    <source>
        <dbReference type="ARBA" id="ARBA00023306"/>
    </source>
</evidence>
<dbReference type="NCBIfam" id="TIGR00229">
    <property type="entry name" value="sensory_box"/>
    <property type="match status" value="4"/>
</dbReference>
<dbReference type="InterPro" id="IPR036097">
    <property type="entry name" value="HisK_dim/P_sf"/>
</dbReference>
<dbReference type="Pfam" id="PF13426">
    <property type="entry name" value="PAS_9"/>
    <property type="match status" value="1"/>
</dbReference>
<evidence type="ECO:0000256" key="7">
    <source>
        <dbReference type="ARBA" id="ARBA00022777"/>
    </source>
</evidence>
<dbReference type="Gene3D" id="3.40.50.2300">
    <property type="match status" value="1"/>
</dbReference>
<feature type="domain" description="PAS" evidence="17">
    <location>
        <begin position="87"/>
        <end position="157"/>
    </location>
</feature>
<keyword evidence="21" id="KW-1185">Reference proteome</keyword>
<feature type="domain" description="PAC" evidence="18">
    <location>
        <begin position="554"/>
        <end position="605"/>
    </location>
</feature>
<dbReference type="SUPFAM" id="SSF52172">
    <property type="entry name" value="CheY-like"/>
    <property type="match status" value="1"/>
</dbReference>
<dbReference type="InterPro" id="IPR001610">
    <property type="entry name" value="PAC"/>
</dbReference>
<evidence type="ECO:0000256" key="6">
    <source>
        <dbReference type="ARBA" id="ARBA00022741"/>
    </source>
</evidence>
<evidence type="ECO:0000313" key="21">
    <source>
        <dbReference type="Proteomes" id="UP000236724"/>
    </source>
</evidence>
<feature type="modified residue" description="4-aspartylphosphate" evidence="12">
    <location>
        <position position="919"/>
    </location>
</feature>
<organism evidence="19 21">
    <name type="scientific">Candidatus Venteria ishoeyi</name>
    <dbReference type="NCBI Taxonomy" id="1899563"/>
    <lineage>
        <taxon>Bacteria</taxon>
        <taxon>Pseudomonadati</taxon>
        <taxon>Pseudomonadota</taxon>
        <taxon>Gammaproteobacteria</taxon>
        <taxon>Thiotrichales</taxon>
        <taxon>Thiotrichaceae</taxon>
        <taxon>Venteria</taxon>
    </lineage>
</organism>
<keyword evidence="13" id="KW-0812">Transmembrane</keyword>
<dbReference type="EC" id="2.7.13.3" evidence="3"/>
<evidence type="ECO:0000313" key="20">
    <source>
        <dbReference type="EMBL" id="SEH09322.1"/>
    </source>
</evidence>
<dbReference type="InterPro" id="IPR011006">
    <property type="entry name" value="CheY-like_superfamily"/>
</dbReference>
<evidence type="ECO:0000259" key="15">
    <source>
        <dbReference type="PROSITE" id="PS50109"/>
    </source>
</evidence>
<keyword evidence="7" id="KW-0418">Kinase</keyword>
<evidence type="ECO:0000256" key="5">
    <source>
        <dbReference type="ARBA" id="ARBA00022679"/>
    </source>
</evidence>
<feature type="signal peptide" evidence="14">
    <location>
        <begin position="1"/>
        <end position="23"/>
    </location>
</feature>
<keyword evidence="14" id="KW-0732">Signal</keyword>
<dbReference type="InterPro" id="IPR003594">
    <property type="entry name" value="HATPase_dom"/>
</dbReference>
<evidence type="ECO:0000256" key="13">
    <source>
        <dbReference type="SAM" id="Phobius"/>
    </source>
</evidence>
<keyword evidence="4 12" id="KW-0597">Phosphoprotein</keyword>
<gene>
    <name evidence="19" type="primary">evgS_5</name>
    <name evidence="20" type="synonym">evgS_6</name>
    <name evidence="19" type="ORF">MBHS_05091</name>
    <name evidence="20" type="ORF">MBHS_05217</name>
</gene>
<keyword evidence="8" id="KW-0067">ATP-binding</keyword>
<dbReference type="Pfam" id="PF08448">
    <property type="entry name" value="PAS_4"/>
    <property type="match status" value="2"/>
</dbReference>
<proteinExistence type="predicted"/>
<dbReference type="RefSeq" id="WP_103922666.1">
    <property type="nucleotide sequence ID" value="NZ_FMSV02000558.1"/>
</dbReference>
<evidence type="ECO:0000256" key="8">
    <source>
        <dbReference type="ARBA" id="ARBA00022840"/>
    </source>
</evidence>
<feature type="chain" id="PRO_5015065449" description="histidine kinase" evidence="14">
    <location>
        <begin position="24"/>
        <end position="1074"/>
    </location>
</feature>
<feature type="transmembrane region" description="Helical" evidence="13">
    <location>
        <begin position="56"/>
        <end position="77"/>
    </location>
</feature>
<dbReference type="PROSITE" id="PS50113">
    <property type="entry name" value="PAC"/>
    <property type="match status" value="4"/>
</dbReference>
<dbReference type="PROSITE" id="PS50110">
    <property type="entry name" value="RESPONSE_REGULATORY"/>
    <property type="match status" value="1"/>
</dbReference>
<evidence type="ECO:0000259" key="16">
    <source>
        <dbReference type="PROSITE" id="PS50110"/>
    </source>
</evidence>
<dbReference type="SMART" id="SM00387">
    <property type="entry name" value="HATPase_c"/>
    <property type="match status" value="1"/>
</dbReference>
<sequence length="1074" mass="123131">MKYFYIFLLLSSLLYLSANVAIADVADTELANTQVSLTSSQQVLATENSLSYAALWLHWLLAGFVGSGITWLMMFFLQQRKASLQHDTNQYRAIFNHASIGIALIDRDGRYLKTNTYYQKLFNYTATEIQQMRCFDMTTSEYLELSRNRLNRLFQGAIDYHQSDKAFVRKNGSIFWGSHWLAAVKNEQGDCEKVICIISDFTAKKQIEENLRNSQQRLSTLIEALPDGVFFKDNAGRWQLINAAAIRLFKLQDVDWQGKTDTELSELQPHFRDSYKFSAYGDELAWKQGSQLHAEEIVRDEQGSPHYFDVTKVPLFTLTGERSALVIIFHDVTDRKRSEWHMMESRRHLLENRKRLQFALEAAQAGAFYYDVENDRLDWDFRCLEIFGLTPERFKANRSAWFDPVFPEDRGAVEWAVRTATQHGKHFDIEFRILQPSGETRHIRSQGYMVANHTGETQAIAGLYFDISHQKKLETARQVALDLTQAVLDNALVGIGFINHERRFQHINRLLAEIFGYTPEELLGQTTECLYPSAEAYHVLAHAAYPILQHGGIYETELQMKRKNGQLFWCRMRGQRMRIEDLSQGFIWSMEDVSERHAYEAELTQAKQKAETANQAKSMFLANMSHELRTPLNAILGFAQLLVRDSSLTTEQHSKLATINRSGEHLLELINDVLDMSKIEAGRNTLKLKRFDLPELVQGIVEIFQVRAEHKGLYLRLELDTNLPHYIKTDSRKLRQILFNLLGNAIKFTEQGGVILSIRAGEEPDAPAVFHLFFEIKDTGPGLSAQEQKQLFKPFVQTHSGQNKEQGTGLGLTISRHFARLLGGDIHVQSEQGNGATFYFELQIEITDEQHDFKAIKPAKQLITQQEKNRILIVEDQESSRILLRNILKQTDFSIQEAQNGKEALEKWQQWHPHLIFMDLHMPEMDGYTATQKIKQQMIGEPTIIIALTANAFTEYREKAIAAGCDDFISKPFRIEEIFQAITRFLGVSHQAATDLSHISKLSPAVGKQPEAKDLSMLPTELQIRLKQAVTLGNSEQLDGILTEIAQHDAPLAKTLQQWAVAYEYERILKWIAL</sequence>
<dbReference type="InterPro" id="IPR005467">
    <property type="entry name" value="His_kinase_dom"/>
</dbReference>
<dbReference type="InterPro" id="IPR036890">
    <property type="entry name" value="HATPase_C_sf"/>
</dbReference>
<dbReference type="GO" id="GO:0016020">
    <property type="term" value="C:membrane"/>
    <property type="evidence" value="ECO:0007669"/>
    <property type="project" value="UniProtKB-SubCell"/>
</dbReference>
<evidence type="ECO:0000256" key="10">
    <source>
        <dbReference type="ARBA" id="ARBA00023136"/>
    </source>
</evidence>
<dbReference type="Pfam" id="PF00512">
    <property type="entry name" value="HisKA"/>
    <property type="match status" value="1"/>
</dbReference>
<dbReference type="SUPFAM" id="SSF55874">
    <property type="entry name" value="ATPase domain of HSP90 chaperone/DNA topoisomerase II/histidine kinase"/>
    <property type="match status" value="1"/>
</dbReference>
<dbReference type="PROSITE" id="PS50109">
    <property type="entry name" value="HIS_KIN"/>
    <property type="match status" value="1"/>
</dbReference>
<keyword evidence="6" id="KW-0547">Nucleotide-binding</keyword>
<name>A0A1H6FGN4_9GAMM</name>
<dbReference type="CDD" id="cd00130">
    <property type="entry name" value="PAS"/>
    <property type="match status" value="4"/>
</dbReference>
<feature type="domain" description="PAS" evidence="17">
    <location>
        <begin position="352"/>
        <end position="424"/>
    </location>
</feature>
<evidence type="ECO:0000259" key="18">
    <source>
        <dbReference type="PROSITE" id="PS50113"/>
    </source>
</evidence>
<evidence type="ECO:0000313" key="19">
    <source>
        <dbReference type="EMBL" id="SEH09197.1"/>
    </source>
</evidence>
<evidence type="ECO:0000256" key="1">
    <source>
        <dbReference type="ARBA" id="ARBA00000085"/>
    </source>
</evidence>
<keyword evidence="10 13" id="KW-0472">Membrane</keyword>
<feature type="domain" description="PAC" evidence="18">
    <location>
        <begin position="292"/>
        <end position="344"/>
    </location>
</feature>
<dbReference type="InterPro" id="IPR003661">
    <property type="entry name" value="HisK_dim/P_dom"/>
</dbReference>
<dbReference type="CDD" id="cd17546">
    <property type="entry name" value="REC_hyHK_CKI1_RcsC-like"/>
    <property type="match status" value="1"/>
</dbReference>
<dbReference type="InterPro" id="IPR013655">
    <property type="entry name" value="PAS_fold_3"/>
</dbReference>
<dbReference type="FunFam" id="1.10.287.130:FF:000038">
    <property type="entry name" value="Sensory transduction histidine kinase"/>
    <property type="match status" value="1"/>
</dbReference>
<feature type="domain" description="PAS" evidence="17">
    <location>
        <begin position="214"/>
        <end position="267"/>
    </location>
</feature>
<dbReference type="InterPro" id="IPR000700">
    <property type="entry name" value="PAS-assoc_C"/>
</dbReference>
<evidence type="ECO:0000259" key="17">
    <source>
        <dbReference type="PROSITE" id="PS50112"/>
    </source>
</evidence>
<dbReference type="InterPro" id="IPR035965">
    <property type="entry name" value="PAS-like_dom_sf"/>
</dbReference>